<proteinExistence type="predicted"/>
<dbReference type="Proteomes" id="UP000828390">
    <property type="component" value="Unassembled WGS sequence"/>
</dbReference>
<evidence type="ECO:0000313" key="2">
    <source>
        <dbReference type="Proteomes" id="UP000828390"/>
    </source>
</evidence>
<sequence length="107" mass="12062">MCLIPDPAFSPNLNMAEYVRYGMSKALVCCASGFHAIQWHILNASEVWLPYPPETRGTDTPKTEEDGQVSVDINRVMHTLHLFHIKRLIVAPGQPSLNSCQEIHVNY</sequence>
<accession>A0A9D4JHQ7</accession>
<reference evidence="1" key="2">
    <citation type="submission" date="2020-11" db="EMBL/GenBank/DDBJ databases">
        <authorList>
            <person name="McCartney M.A."/>
            <person name="Auch B."/>
            <person name="Kono T."/>
            <person name="Mallez S."/>
            <person name="Becker A."/>
            <person name="Gohl D.M."/>
            <person name="Silverstein K.A.T."/>
            <person name="Koren S."/>
            <person name="Bechman K.B."/>
            <person name="Herman A."/>
            <person name="Abrahante J.E."/>
            <person name="Garbe J."/>
        </authorList>
    </citation>
    <scope>NUCLEOTIDE SEQUENCE</scope>
    <source>
        <strain evidence="1">Duluth1</strain>
        <tissue evidence="1">Whole animal</tissue>
    </source>
</reference>
<dbReference type="EMBL" id="JAIWYP010000006">
    <property type="protein sequence ID" value="KAH3810544.1"/>
    <property type="molecule type" value="Genomic_DNA"/>
</dbReference>
<name>A0A9D4JHQ7_DREPO</name>
<comment type="caution">
    <text evidence="1">The sequence shown here is derived from an EMBL/GenBank/DDBJ whole genome shotgun (WGS) entry which is preliminary data.</text>
</comment>
<keyword evidence="2" id="KW-1185">Reference proteome</keyword>
<protein>
    <submittedName>
        <fullName evidence="1">Uncharacterized protein</fullName>
    </submittedName>
</protein>
<organism evidence="1 2">
    <name type="scientific">Dreissena polymorpha</name>
    <name type="common">Zebra mussel</name>
    <name type="synonym">Mytilus polymorpha</name>
    <dbReference type="NCBI Taxonomy" id="45954"/>
    <lineage>
        <taxon>Eukaryota</taxon>
        <taxon>Metazoa</taxon>
        <taxon>Spiralia</taxon>
        <taxon>Lophotrochozoa</taxon>
        <taxon>Mollusca</taxon>
        <taxon>Bivalvia</taxon>
        <taxon>Autobranchia</taxon>
        <taxon>Heteroconchia</taxon>
        <taxon>Euheterodonta</taxon>
        <taxon>Imparidentia</taxon>
        <taxon>Neoheterodontei</taxon>
        <taxon>Myida</taxon>
        <taxon>Dreissenoidea</taxon>
        <taxon>Dreissenidae</taxon>
        <taxon>Dreissena</taxon>
    </lineage>
</organism>
<evidence type="ECO:0000313" key="1">
    <source>
        <dbReference type="EMBL" id="KAH3810544.1"/>
    </source>
</evidence>
<dbReference type="AlphaFoldDB" id="A0A9D4JHQ7"/>
<gene>
    <name evidence="1" type="ORF">DPMN_138938</name>
</gene>
<reference evidence="1" key="1">
    <citation type="journal article" date="2019" name="bioRxiv">
        <title>The Genome of the Zebra Mussel, Dreissena polymorpha: A Resource for Invasive Species Research.</title>
        <authorList>
            <person name="McCartney M.A."/>
            <person name="Auch B."/>
            <person name="Kono T."/>
            <person name="Mallez S."/>
            <person name="Zhang Y."/>
            <person name="Obille A."/>
            <person name="Becker A."/>
            <person name="Abrahante J.E."/>
            <person name="Garbe J."/>
            <person name="Badalamenti J.P."/>
            <person name="Herman A."/>
            <person name="Mangelson H."/>
            <person name="Liachko I."/>
            <person name="Sullivan S."/>
            <person name="Sone E.D."/>
            <person name="Koren S."/>
            <person name="Silverstein K.A.T."/>
            <person name="Beckman K.B."/>
            <person name="Gohl D.M."/>
        </authorList>
    </citation>
    <scope>NUCLEOTIDE SEQUENCE</scope>
    <source>
        <strain evidence="1">Duluth1</strain>
        <tissue evidence="1">Whole animal</tissue>
    </source>
</reference>